<dbReference type="EMBL" id="LLXZ01000163">
    <property type="protein sequence ID" value="KRR01593.1"/>
    <property type="molecule type" value="Genomic_DNA"/>
</dbReference>
<dbReference type="STRING" id="280332.CQ12_31180"/>
<dbReference type="RefSeq" id="WP_057838485.1">
    <property type="nucleotide sequence ID" value="NZ_LLXZ01000163.1"/>
</dbReference>
<comment type="caution">
    <text evidence="1">The sequence shown here is derived from an EMBL/GenBank/DDBJ whole genome shotgun (WGS) entry which is preliminary data.</text>
</comment>
<sequence>MTVVAFERKHDTGEWSERELGTILAALSAATAPGTGREWETGTTEKGDVQFYLLSPLPDQACELCVSRIGGRYILEDGLGRLLFEHRNLDLVALHAKAAVPSTSWLMVRAITLWCAVRSAFHEKAEPWLVEGEELFVQFVPQLAAFA</sequence>
<dbReference type="OrthoDB" id="8227551at2"/>
<evidence type="ECO:0000313" key="2">
    <source>
        <dbReference type="Proteomes" id="UP000050863"/>
    </source>
</evidence>
<dbReference type="AlphaFoldDB" id="A0A0R3L0T8"/>
<dbReference type="Proteomes" id="UP000050863">
    <property type="component" value="Unassembled WGS sequence"/>
</dbReference>
<protein>
    <submittedName>
        <fullName evidence="1">Uncharacterized protein</fullName>
    </submittedName>
</protein>
<name>A0A0R3L0T8_9BRAD</name>
<organism evidence="1 2">
    <name type="scientific">Bradyrhizobium jicamae</name>
    <dbReference type="NCBI Taxonomy" id="280332"/>
    <lineage>
        <taxon>Bacteria</taxon>
        <taxon>Pseudomonadati</taxon>
        <taxon>Pseudomonadota</taxon>
        <taxon>Alphaproteobacteria</taxon>
        <taxon>Hyphomicrobiales</taxon>
        <taxon>Nitrobacteraceae</taxon>
        <taxon>Bradyrhizobium</taxon>
    </lineage>
</organism>
<proteinExistence type="predicted"/>
<reference evidence="1 2" key="1">
    <citation type="submission" date="2014-03" db="EMBL/GenBank/DDBJ databases">
        <title>Bradyrhizobium valentinum sp. nov., isolated from effective nodules of Lupinus mariae-josephae, a lupine endemic of basic-lime soils in Eastern Spain.</title>
        <authorList>
            <person name="Duran D."/>
            <person name="Rey L."/>
            <person name="Navarro A."/>
            <person name="Busquets A."/>
            <person name="Imperial J."/>
            <person name="Ruiz-Argueso T."/>
        </authorList>
    </citation>
    <scope>NUCLEOTIDE SEQUENCE [LARGE SCALE GENOMIC DNA]</scope>
    <source>
        <strain evidence="1 2">PAC68</strain>
    </source>
</reference>
<evidence type="ECO:0000313" key="1">
    <source>
        <dbReference type="EMBL" id="KRR01593.1"/>
    </source>
</evidence>
<gene>
    <name evidence="1" type="ORF">CQ12_31180</name>
</gene>
<keyword evidence="2" id="KW-1185">Reference proteome</keyword>
<accession>A0A0R3L0T8</accession>